<dbReference type="PRINTS" id="PR01181">
    <property type="entry name" value="DAPDCRBXLASE"/>
</dbReference>
<feature type="domain" description="Orn/DAP/Arg decarboxylase 2 N-terminal" evidence="6">
    <location>
        <begin position="49"/>
        <end position="315"/>
    </location>
</feature>
<dbReference type="Gene3D" id="2.40.37.10">
    <property type="entry name" value="Lyase, Ornithine Decarboxylase, Chain A, domain 1"/>
    <property type="match status" value="1"/>
</dbReference>
<dbReference type="InterPro" id="IPR029066">
    <property type="entry name" value="PLP-binding_barrel"/>
</dbReference>
<dbReference type="Gene3D" id="3.20.20.10">
    <property type="entry name" value="Alanine racemase"/>
    <property type="match status" value="1"/>
</dbReference>
<dbReference type="PROSITE" id="PS00878">
    <property type="entry name" value="ODR_DC_2_1"/>
    <property type="match status" value="1"/>
</dbReference>
<dbReference type="InterPro" id="IPR002986">
    <property type="entry name" value="DAP_deCOOHase_LysA"/>
</dbReference>
<keyword evidence="4" id="KW-0456">Lyase</keyword>
<feature type="active site" description="Proton donor" evidence="5">
    <location>
        <position position="379"/>
    </location>
</feature>
<dbReference type="SUPFAM" id="SSF51419">
    <property type="entry name" value="PLP-binding barrel"/>
    <property type="match status" value="1"/>
</dbReference>
<evidence type="ECO:0000256" key="1">
    <source>
        <dbReference type="ARBA" id="ARBA00001933"/>
    </source>
</evidence>
<dbReference type="Proteomes" id="UP001497623">
    <property type="component" value="Unassembled WGS sequence"/>
</dbReference>
<name>A0AAV2S2R5_MEGNR</name>
<evidence type="ECO:0000313" key="8">
    <source>
        <dbReference type="Proteomes" id="UP001497623"/>
    </source>
</evidence>
<feature type="modified residue" description="N6-(pyridoxal phosphate)lysine" evidence="5">
    <location>
        <position position="69"/>
    </location>
</feature>
<dbReference type="PRINTS" id="PR01179">
    <property type="entry name" value="ODADCRBXLASE"/>
</dbReference>
<dbReference type="CDD" id="cd06828">
    <property type="entry name" value="PLPDE_III_DapDC"/>
    <property type="match status" value="1"/>
</dbReference>
<dbReference type="InterPro" id="IPR009006">
    <property type="entry name" value="Ala_racemase/Decarboxylase_C"/>
</dbReference>
<sequence>MNNSRPILKGLSCFPKTLEIFKDFVFAELSRVIKHILLTFLKVKHHKTVKRVRNLSESAEKGILSYAIKANSNPSIIKIVREYGATMVTTVSGNEVLLAMKVGYQPENILLNGNGKHRWEVELAVRHGVMLNVDSLFDAEQLVEVVEKYKKSVRVLLRVNPSLDIQDAQTHPHLATALKDSKFGIELQQLDQVLTVLWSSGRIQAEGVHIHVGSAITQVSIYGQMAKVAIEVINKIKNKGWLKAYIMNLGGGLAVENEEEFLPTHSNADKNQCFSTRNDSTSSSYPTAQQLVDEIREQLPEYITLILEPGRSLVASAGVVLTSVLGVKTNCGNTFVVVDAAMTEVIRPALYNAVHPVFPVMLPQSQTESVSVDVVGPVCEGGDFLARRQLLPMPLPKGSGLVVCKTGAYCAAMASNYNMRPLAPEILITSQDSYQIIRSPQTLQHLLRGY</sequence>
<dbReference type="FunFam" id="3.20.20.10:FF:000003">
    <property type="entry name" value="Diaminopimelate decarboxylase"/>
    <property type="match status" value="1"/>
</dbReference>
<dbReference type="AlphaFoldDB" id="A0AAV2S2R5"/>
<gene>
    <name evidence="7" type="ORF">MNOR_LOCUS32297</name>
</gene>
<evidence type="ECO:0000256" key="4">
    <source>
        <dbReference type="ARBA" id="ARBA00023239"/>
    </source>
</evidence>
<dbReference type="InterPro" id="IPR022653">
    <property type="entry name" value="De-COase2_pyr-phos_BS"/>
</dbReference>
<dbReference type="Pfam" id="PF02784">
    <property type="entry name" value="Orn_Arg_deC_N"/>
    <property type="match status" value="1"/>
</dbReference>
<keyword evidence="3 5" id="KW-0663">Pyridoxal phosphate</keyword>
<evidence type="ECO:0000256" key="5">
    <source>
        <dbReference type="PIRSR" id="PIRSR600183-50"/>
    </source>
</evidence>
<reference evidence="7 8" key="1">
    <citation type="submission" date="2024-05" db="EMBL/GenBank/DDBJ databases">
        <authorList>
            <person name="Wallberg A."/>
        </authorList>
    </citation>
    <scope>NUCLEOTIDE SEQUENCE [LARGE SCALE GENOMIC DNA]</scope>
</reference>
<keyword evidence="2" id="KW-0210">Decarboxylase</keyword>
<organism evidence="7 8">
    <name type="scientific">Meganyctiphanes norvegica</name>
    <name type="common">Northern krill</name>
    <name type="synonym">Thysanopoda norvegica</name>
    <dbReference type="NCBI Taxonomy" id="48144"/>
    <lineage>
        <taxon>Eukaryota</taxon>
        <taxon>Metazoa</taxon>
        <taxon>Ecdysozoa</taxon>
        <taxon>Arthropoda</taxon>
        <taxon>Crustacea</taxon>
        <taxon>Multicrustacea</taxon>
        <taxon>Malacostraca</taxon>
        <taxon>Eumalacostraca</taxon>
        <taxon>Eucarida</taxon>
        <taxon>Euphausiacea</taxon>
        <taxon>Euphausiidae</taxon>
        <taxon>Meganyctiphanes</taxon>
    </lineage>
</organism>
<keyword evidence="8" id="KW-1185">Reference proteome</keyword>
<accession>A0AAV2S2R5</accession>
<dbReference type="InterPro" id="IPR000183">
    <property type="entry name" value="Orn/DAP/Arg_de-COase"/>
</dbReference>
<dbReference type="PANTHER" id="PTHR43727:SF2">
    <property type="entry name" value="GROUP IV DECARBOXYLASE"/>
    <property type="match status" value="1"/>
</dbReference>
<comment type="caution">
    <text evidence="7">The sequence shown here is derived from an EMBL/GenBank/DDBJ whole genome shotgun (WGS) entry which is preliminary data.</text>
</comment>
<dbReference type="SUPFAM" id="SSF50621">
    <property type="entry name" value="Alanine racemase C-terminal domain-like"/>
    <property type="match status" value="1"/>
</dbReference>
<dbReference type="GO" id="GO:0009089">
    <property type="term" value="P:lysine biosynthetic process via diaminopimelate"/>
    <property type="evidence" value="ECO:0007669"/>
    <property type="project" value="InterPro"/>
</dbReference>
<evidence type="ECO:0000256" key="2">
    <source>
        <dbReference type="ARBA" id="ARBA00022793"/>
    </source>
</evidence>
<dbReference type="PANTHER" id="PTHR43727">
    <property type="entry name" value="DIAMINOPIMELATE DECARBOXYLASE"/>
    <property type="match status" value="1"/>
</dbReference>
<dbReference type="NCBIfam" id="TIGR01048">
    <property type="entry name" value="lysA"/>
    <property type="match status" value="1"/>
</dbReference>
<feature type="non-terminal residue" evidence="7">
    <location>
        <position position="450"/>
    </location>
</feature>
<dbReference type="GO" id="GO:0008836">
    <property type="term" value="F:diaminopimelate decarboxylase activity"/>
    <property type="evidence" value="ECO:0007669"/>
    <property type="project" value="InterPro"/>
</dbReference>
<protein>
    <recommendedName>
        <fullName evidence="6">Orn/DAP/Arg decarboxylase 2 N-terminal domain-containing protein</fullName>
    </recommendedName>
</protein>
<evidence type="ECO:0000256" key="3">
    <source>
        <dbReference type="ARBA" id="ARBA00022898"/>
    </source>
</evidence>
<evidence type="ECO:0000259" key="6">
    <source>
        <dbReference type="Pfam" id="PF02784"/>
    </source>
</evidence>
<evidence type="ECO:0000313" key="7">
    <source>
        <dbReference type="EMBL" id="CAL4159587.1"/>
    </source>
</evidence>
<dbReference type="InterPro" id="IPR022644">
    <property type="entry name" value="De-COase2_N"/>
</dbReference>
<proteinExistence type="predicted"/>
<comment type="cofactor">
    <cofactor evidence="1 5">
        <name>pyridoxal 5'-phosphate</name>
        <dbReference type="ChEBI" id="CHEBI:597326"/>
    </cofactor>
</comment>
<dbReference type="EMBL" id="CAXKWB010043624">
    <property type="protein sequence ID" value="CAL4159587.1"/>
    <property type="molecule type" value="Genomic_DNA"/>
</dbReference>